<accession>A0AAV4GT31</accession>
<proteinExistence type="predicted"/>
<sequence>MQTSLAVLIVLLVLLVLAVALLFLGRSVYDRPPKKGTKDPFADSPPLPPMRQEKAVGGGAATSQDEQEEDAGHSSTGSEGGLLRPSRAAAPRDLEEAQRAAWFEAVSNGDNANYNTEVGGDTVSELVQHHTPGPSINYQDTLIDIVAGARMREQHADWYKEVAPKSQTAMKVDTLDEASTVASHGGHGLYAFRFSAPSQDNPLFITDQDDTSFKKQSTKFSFGS</sequence>
<keyword evidence="4" id="KW-1185">Reference proteome</keyword>
<dbReference type="AlphaFoldDB" id="A0AAV4GT31"/>
<keyword evidence="2" id="KW-0732">Signal</keyword>
<evidence type="ECO:0000313" key="3">
    <source>
        <dbReference type="EMBL" id="GFR88345.1"/>
    </source>
</evidence>
<evidence type="ECO:0000256" key="1">
    <source>
        <dbReference type="SAM" id="MobiDB-lite"/>
    </source>
</evidence>
<feature type="signal peptide" evidence="2">
    <location>
        <begin position="1"/>
        <end position="20"/>
    </location>
</feature>
<reference evidence="3 4" key="1">
    <citation type="journal article" date="2021" name="Elife">
        <title>Chloroplast acquisition without the gene transfer in kleptoplastic sea slugs, Plakobranchus ocellatus.</title>
        <authorList>
            <person name="Maeda T."/>
            <person name="Takahashi S."/>
            <person name="Yoshida T."/>
            <person name="Shimamura S."/>
            <person name="Takaki Y."/>
            <person name="Nagai Y."/>
            <person name="Toyoda A."/>
            <person name="Suzuki Y."/>
            <person name="Arimoto A."/>
            <person name="Ishii H."/>
            <person name="Satoh N."/>
            <person name="Nishiyama T."/>
            <person name="Hasebe M."/>
            <person name="Maruyama T."/>
            <person name="Minagawa J."/>
            <person name="Obokata J."/>
            <person name="Shigenobu S."/>
        </authorList>
    </citation>
    <scope>NUCLEOTIDE SEQUENCE [LARGE SCALE GENOMIC DNA]</scope>
</reference>
<dbReference type="Proteomes" id="UP000762676">
    <property type="component" value="Unassembled WGS sequence"/>
</dbReference>
<dbReference type="EMBL" id="BMAT01005152">
    <property type="protein sequence ID" value="GFR88345.1"/>
    <property type="molecule type" value="Genomic_DNA"/>
</dbReference>
<evidence type="ECO:0000313" key="4">
    <source>
        <dbReference type="Proteomes" id="UP000762676"/>
    </source>
</evidence>
<feature type="chain" id="PRO_5043685753" evidence="2">
    <location>
        <begin position="21"/>
        <end position="224"/>
    </location>
</feature>
<name>A0AAV4GT31_9GAST</name>
<protein>
    <submittedName>
        <fullName evidence="3">Uncharacterized protein</fullName>
    </submittedName>
</protein>
<gene>
    <name evidence="3" type="ORF">ElyMa_002515200</name>
</gene>
<comment type="caution">
    <text evidence="3">The sequence shown here is derived from an EMBL/GenBank/DDBJ whole genome shotgun (WGS) entry which is preliminary data.</text>
</comment>
<feature type="region of interest" description="Disordered" evidence="1">
    <location>
        <begin position="33"/>
        <end position="94"/>
    </location>
</feature>
<organism evidence="3 4">
    <name type="scientific">Elysia marginata</name>
    <dbReference type="NCBI Taxonomy" id="1093978"/>
    <lineage>
        <taxon>Eukaryota</taxon>
        <taxon>Metazoa</taxon>
        <taxon>Spiralia</taxon>
        <taxon>Lophotrochozoa</taxon>
        <taxon>Mollusca</taxon>
        <taxon>Gastropoda</taxon>
        <taxon>Heterobranchia</taxon>
        <taxon>Euthyneura</taxon>
        <taxon>Panpulmonata</taxon>
        <taxon>Sacoglossa</taxon>
        <taxon>Placobranchoidea</taxon>
        <taxon>Plakobranchidae</taxon>
        <taxon>Elysia</taxon>
    </lineage>
</organism>
<evidence type="ECO:0000256" key="2">
    <source>
        <dbReference type="SAM" id="SignalP"/>
    </source>
</evidence>